<dbReference type="RefSeq" id="WP_111370556.1">
    <property type="nucleotide sequence ID" value="NZ_CP029480.1"/>
</dbReference>
<evidence type="ECO:0000313" key="4">
    <source>
        <dbReference type="Proteomes" id="UP000249873"/>
    </source>
</evidence>
<proteinExistence type="predicted"/>
<sequence length="148" mass="16687">MEKPAEMASPAFIFGVGVVLICVGLGFGYYKFEKSSTASHLKENGVSVKSVITDFSQGGKSPDNSYHYTLEYQWEGKTFEYEASFKFREYKLGEEVEILVNPEEPEEAIINSHSDMDKGSYTWALILIGLGVFIFKLGFKRIAQLKME</sequence>
<keyword evidence="1" id="KW-0812">Transmembrane</keyword>
<dbReference type="AlphaFoldDB" id="A0A2Z4G8I1"/>
<feature type="transmembrane region" description="Helical" evidence="1">
    <location>
        <begin position="12"/>
        <end position="30"/>
    </location>
</feature>
<organism evidence="3 4">
    <name type="scientific">Arcticibacterium luteifluviistationis</name>
    <dbReference type="NCBI Taxonomy" id="1784714"/>
    <lineage>
        <taxon>Bacteria</taxon>
        <taxon>Pseudomonadati</taxon>
        <taxon>Bacteroidota</taxon>
        <taxon>Cytophagia</taxon>
        <taxon>Cytophagales</taxon>
        <taxon>Leadbetterellaceae</taxon>
        <taxon>Arcticibacterium</taxon>
    </lineage>
</organism>
<dbReference type="Pfam" id="PF12158">
    <property type="entry name" value="DUF3592"/>
    <property type="match status" value="1"/>
</dbReference>
<dbReference type="Proteomes" id="UP000249873">
    <property type="component" value="Chromosome"/>
</dbReference>
<dbReference type="KEGG" id="als:DJ013_04420"/>
<gene>
    <name evidence="3" type="ORF">DJ013_04420</name>
</gene>
<evidence type="ECO:0000259" key="2">
    <source>
        <dbReference type="Pfam" id="PF12158"/>
    </source>
</evidence>
<protein>
    <recommendedName>
        <fullName evidence="2">DUF3592 domain-containing protein</fullName>
    </recommendedName>
</protein>
<dbReference type="InterPro" id="IPR021994">
    <property type="entry name" value="DUF3592"/>
</dbReference>
<evidence type="ECO:0000256" key="1">
    <source>
        <dbReference type="SAM" id="Phobius"/>
    </source>
</evidence>
<keyword evidence="1" id="KW-0472">Membrane</keyword>
<dbReference type="EMBL" id="CP029480">
    <property type="protein sequence ID" value="AWV97454.1"/>
    <property type="molecule type" value="Genomic_DNA"/>
</dbReference>
<feature type="transmembrane region" description="Helical" evidence="1">
    <location>
        <begin position="121"/>
        <end position="139"/>
    </location>
</feature>
<name>A0A2Z4G8I1_9BACT</name>
<reference evidence="3 4" key="1">
    <citation type="submission" date="2018-05" db="EMBL/GenBank/DDBJ databases">
        <title>Complete genome sequence of Arcticibacterium luteifluviistationis SM1504T, a cytophagaceae bacterium isolated from Arctic surface seawater.</title>
        <authorList>
            <person name="Li Y."/>
            <person name="Qin Q.-L."/>
        </authorList>
    </citation>
    <scope>NUCLEOTIDE SEQUENCE [LARGE SCALE GENOMIC DNA]</scope>
    <source>
        <strain evidence="3 4">SM1504</strain>
    </source>
</reference>
<feature type="domain" description="DUF3592" evidence="2">
    <location>
        <begin position="46"/>
        <end position="113"/>
    </location>
</feature>
<keyword evidence="4" id="KW-1185">Reference proteome</keyword>
<evidence type="ECO:0000313" key="3">
    <source>
        <dbReference type="EMBL" id="AWV97454.1"/>
    </source>
</evidence>
<accession>A0A2Z4G8I1</accession>
<keyword evidence="1" id="KW-1133">Transmembrane helix</keyword>